<protein>
    <recommendedName>
        <fullName evidence="1">Carbohydrate-binding domain-containing protein</fullName>
    </recommendedName>
</protein>
<dbReference type="EMBL" id="VSSQ01093086">
    <property type="protein sequence ID" value="MPN38080.1"/>
    <property type="molecule type" value="Genomic_DNA"/>
</dbReference>
<dbReference type="AlphaFoldDB" id="A0A645HH69"/>
<dbReference type="GO" id="GO:0030246">
    <property type="term" value="F:carbohydrate binding"/>
    <property type="evidence" value="ECO:0007669"/>
    <property type="project" value="InterPro"/>
</dbReference>
<dbReference type="InterPro" id="IPR010502">
    <property type="entry name" value="Carb-bd_dom_fam9"/>
</dbReference>
<name>A0A645HH69_9ZZZZ</name>
<dbReference type="Pfam" id="PF16011">
    <property type="entry name" value="CBM9_2"/>
    <property type="match status" value="1"/>
</dbReference>
<feature type="domain" description="Carbohydrate-binding" evidence="1">
    <location>
        <begin position="17"/>
        <end position="126"/>
    </location>
</feature>
<accession>A0A645HH69</accession>
<proteinExistence type="predicted"/>
<sequence length="140" mass="16200">MEAFFMFESEKERSGLATYLNFEANANGALLAAYGKDRTYRTCFTKEELKGFACEAQILEDRWTIRFRIGIDILEKIYGPLHLQAGSTFTCNFYKISEAKEIEHYASYSPIKTTIPSFHLPEFFAMAEIVKRQGRKLKNK</sequence>
<evidence type="ECO:0000259" key="1">
    <source>
        <dbReference type="Pfam" id="PF16011"/>
    </source>
</evidence>
<organism evidence="2">
    <name type="scientific">bioreactor metagenome</name>
    <dbReference type="NCBI Taxonomy" id="1076179"/>
    <lineage>
        <taxon>unclassified sequences</taxon>
        <taxon>metagenomes</taxon>
        <taxon>ecological metagenomes</taxon>
    </lineage>
</organism>
<comment type="caution">
    <text evidence="2">The sequence shown here is derived from an EMBL/GenBank/DDBJ whole genome shotgun (WGS) entry which is preliminary data.</text>
</comment>
<dbReference type="GO" id="GO:0004553">
    <property type="term" value="F:hydrolase activity, hydrolyzing O-glycosyl compounds"/>
    <property type="evidence" value="ECO:0007669"/>
    <property type="project" value="InterPro"/>
</dbReference>
<dbReference type="GO" id="GO:0016052">
    <property type="term" value="P:carbohydrate catabolic process"/>
    <property type="evidence" value="ECO:0007669"/>
    <property type="project" value="InterPro"/>
</dbReference>
<dbReference type="Gene3D" id="2.60.40.1190">
    <property type="match status" value="1"/>
</dbReference>
<evidence type="ECO:0000313" key="2">
    <source>
        <dbReference type="EMBL" id="MPN38080.1"/>
    </source>
</evidence>
<gene>
    <name evidence="2" type="ORF">SDC9_185603</name>
</gene>
<reference evidence="2" key="1">
    <citation type="submission" date="2019-08" db="EMBL/GenBank/DDBJ databases">
        <authorList>
            <person name="Kucharzyk K."/>
            <person name="Murdoch R.W."/>
            <person name="Higgins S."/>
            <person name="Loffler F."/>
        </authorList>
    </citation>
    <scope>NUCLEOTIDE SEQUENCE</scope>
</reference>